<dbReference type="Proteomes" id="UP001164743">
    <property type="component" value="Chromosome 17A"/>
</dbReference>
<protein>
    <submittedName>
        <fullName evidence="2">Uncharacterized protein</fullName>
    </submittedName>
</protein>
<gene>
    <name evidence="2" type="ORF">PtA15_17A22</name>
</gene>
<reference evidence="2" key="1">
    <citation type="submission" date="2022-10" db="EMBL/GenBank/DDBJ databases">
        <title>Puccinia triticina Genome sequencing and assembly.</title>
        <authorList>
            <person name="Li C."/>
        </authorList>
    </citation>
    <scope>NUCLEOTIDE SEQUENCE</scope>
    <source>
        <strain evidence="2">Pt15</strain>
    </source>
</reference>
<sequence>MIHPTQHLKTTTYNPPSQMMSVCPTTSAPGHLAKYMDLPQPENLIQAEQSIDCRRRWWC</sequence>
<keyword evidence="3" id="KW-1185">Reference proteome</keyword>
<proteinExistence type="predicted"/>
<name>A0ABY7D4I9_9BASI</name>
<dbReference type="GeneID" id="77805208"/>
<organism evidence="2 3">
    <name type="scientific">Puccinia triticina</name>
    <dbReference type="NCBI Taxonomy" id="208348"/>
    <lineage>
        <taxon>Eukaryota</taxon>
        <taxon>Fungi</taxon>
        <taxon>Dikarya</taxon>
        <taxon>Basidiomycota</taxon>
        <taxon>Pucciniomycotina</taxon>
        <taxon>Pucciniomycetes</taxon>
        <taxon>Pucciniales</taxon>
        <taxon>Pucciniaceae</taxon>
        <taxon>Puccinia</taxon>
    </lineage>
</organism>
<evidence type="ECO:0000256" key="1">
    <source>
        <dbReference type="SAM" id="MobiDB-lite"/>
    </source>
</evidence>
<evidence type="ECO:0000313" key="2">
    <source>
        <dbReference type="EMBL" id="WAQ92541.1"/>
    </source>
</evidence>
<feature type="compositionally biased region" description="Polar residues" evidence="1">
    <location>
        <begin position="7"/>
        <end position="21"/>
    </location>
</feature>
<evidence type="ECO:0000313" key="3">
    <source>
        <dbReference type="Proteomes" id="UP001164743"/>
    </source>
</evidence>
<dbReference type="EMBL" id="CP110437">
    <property type="protein sequence ID" value="WAQ92541.1"/>
    <property type="molecule type" value="Genomic_DNA"/>
</dbReference>
<dbReference type="RefSeq" id="XP_053028096.1">
    <property type="nucleotide sequence ID" value="XM_053164324.1"/>
</dbReference>
<feature type="region of interest" description="Disordered" evidence="1">
    <location>
        <begin position="1"/>
        <end position="21"/>
    </location>
</feature>
<accession>A0ABY7D4I9</accession>